<dbReference type="PIRSF" id="PIRSF006487">
    <property type="entry name" value="GcvT"/>
    <property type="match status" value="1"/>
</dbReference>
<dbReference type="NCBIfam" id="TIGR03317">
    <property type="entry name" value="ygfZ_signature"/>
    <property type="match status" value="1"/>
</dbReference>
<dbReference type="STRING" id="1173020.Cha6605_3664"/>
<dbReference type="InterPro" id="IPR028896">
    <property type="entry name" value="GcvT/YgfZ/DmdA"/>
</dbReference>
<dbReference type="SUPFAM" id="SSF103025">
    <property type="entry name" value="Folate-binding domain"/>
    <property type="match status" value="1"/>
</dbReference>
<dbReference type="KEGG" id="cmp:Cha6605_3664"/>
<dbReference type="AlphaFoldDB" id="K9UKB5"/>
<dbReference type="Gene3D" id="3.30.1360.120">
    <property type="entry name" value="Probable tRNA modification gtpase trme, domain 1"/>
    <property type="match status" value="1"/>
</dbReference>
<gene>
    <name evidence="3" type="ORF">Cha6605_3664</name>
</gene>
<dbReference type="InterPro" id="IPR027266">
    <property type="entry name" value="TrmE/GcvT-like"/>
</dbReference>
<evidence type="ECO:0000256" key="1">
    <source>
        <dbReference type="ARBA" id="ARBA00022946"/>
    </source>
</evidence>
<name>K9UKB5_CHAP6</name>
<sequence>MVDLFCDRQFPTTLSIKCNLEYMENNNLNNLSTLLQAARFSTGKATPTGAAIYDSSHWGKILVSDRDRLRFLHNQSTADFEKRQAGEGCDTVFVTSTARTIDLATGLILDDEVLLIVSPNRRKYLFDWLDKYIFFADRVKVKDVTDSLASFTLMGAESAAILERLGCLKLTERSQYSHELYQLEGIEVRIAIGTELGLPGYRLIVDRANAPALQQALANLGAVTVDEDAWECLRIAQGRPKPDAELTEDYNPLEVGLWDTISFSKGCYIGQETIARLNTYKGVKQYLWGIKLSGSVAVGTTITLGDEKVGVLTSCSEIDGEVRGLGYIRSKAGGVGLKVMVGDVEGEVIDLPFVRHEYPA</sequence>
<dbReference type="HOGENOM" id="CLU_007884_6_3_3"/>
<evidence type="ECO:0000313" key="3">
    <source>
        <dbReference type="EMBL" id="AFY94644.1"/>
    </source>
</evidence>
<dbReference type="PANTHER" id="PTHR43757:SF14">
    <property type="entry name" value="GLYCINE CLEAVAGE T-PROTEIN FAMILY"/>
    <property type="match status" value="1"/>
</dbReference>
<dbReference type="EMBL" id="CP003600">
    <property type="protein sequence ID" value="AFY94644.1"/>
    <property type="molecule type" value="Genomic_DNA"/>
</dbReference>
<organism evidence="3 4">
    <name type="scientific">Chamaesiphon minutus (strain ATCC 27169 / PCC 6605)</name>
    <dbReference type="NCBI Taxonomy" id="1173020"/>
    <lineage>
        <taxon>Bacteria</taxon>
        <taxon>Bacillati</taxon>
        <taxon>Cyanobacteriota</taxon>
        <taxon>Cyanophyceae</taxon>
        <taxon>Gomontiellales</taxon>
        <taxon>Chamaesiphonaceae</taxon>
        <taxon>Chamaesiphon</taxon>
    </lineage>
</organism>
<dbReference type="InterPro" id="IPR006222">
    <property type="entry name" value="GCVT_N"/>
</dbReference>
<keyword evidence="1" id="KW-0809">Transit peptide</keyword>
<dbReference type="PATRIC" id="fig|1173020.3.peg.4204"/>
<dbReference type="InterPro" id="IPR017703">
    <property type="entry name" value="YgfZ/GCV_T_CS"/>
</dbReference>
<dbReference type="RefSeq" id="WP_015160767.1">
    <property type="nucleotide sequence ID" value="NC_019697.1"/>
</dbReference>
<evidence type="ECO:0000259" key="2">
    <source>
        <dbReference type="Pfam" id="PF01571"/>
    </source>
</evidence>
<evidence type="ECO:0000313" key="4">
    <source>
        <dbReference type="Proteomes" id="UP000010366"/>
    </source>
</evidence>
<dbReference type="eggNOG" id="COG0354">
    <property type="taxonomic scope" value="Bacteria"/>
</dbReference>
<protein>
    <submittedName>
        <fullName evidence="3">Folate-binding protein YgfZ</fullName>
    </submittedName>
</protein>
<accession>K9UKB5</accession>
<dbReference type="Pfam" id="PF01571">
    <property type="entry name" value="GCV_T"/>
    <property type="match status" value="1"/>
</dbReference>
<feature type="domain" description="GCVT N-terminal" evidence="2">
    <location>
        <begin position="44"/>
        <end position="265"/>
    </location>
</feature>
<reference evidence="3 4" key="1">
    <citation type="submission" date="2012-05" db="EMBL/GenBank/DDBJ databases">
        <title>Finished chromosome of genome of Chamaesiphon sp. PCC 6605.</title>
        <authorList>
            <consortium name="US DOE Joint Genome Institute"/>
            <person name="Gugger M."/>
            <person name="Coursin T."/>
            <person name="Rippka R."/>
            <person name="Tandeau De Marsac N."/>
            <person name="Huntemann M."/>
            <person name="Wei C.-L."/>
            <person name="Han J."/>
            <person name="Detter J.C."/>
            <person name="Han C."/>
            <person name="Tapia R."/>
            <person name="Chen A."/>
            <person name="Kyrpides N."/>
            <person name="Mavromatis K."/>
            <person name="Markowitz V."/>
            <person name="Szeto E."/>
            <person name="Ivanova N."/>
            <person name="Pagani I."/>
            <person name="Pati A."/>
            <person name="Goodwin L."/>
            <person name="Nordberg H.P."/>
            <person name="Cantor M.N."/>
            <person name="Hua S.X."/>
            <person name="Woyke T."/>
            <person name="Kerfeld C.A."/>
        </authorList>
    </citation>
    <scope>NUCLEOTIDE SEQUENCE [LARGE SCALE GENOMIC DNA]</scope>
    <source>
        <strain evidence="4">ATCC 27169 / PCC 6605</strain>
    </source>
</reference>
<dbReference type="PANTHER" id="PTHR43757">
    <property type="entry name" value="AMINOMETHYLTRANSFERASE"/>
    <property type="match status" value="1"/>
</dbReference>
<proteinExistence type="predicted"/>
<dbReference type="Proteomes" id="UP000010366">
    <property type="component" value="Chromosome"/>
</dbReference>
<keyword evidence="4" id="KW-1185">Reference proteome</keyword>